<feature type="binding site" evidence="8">
    <location>
        <position position="171"/>
    </location>
    <ligand>
        <name>AMP</name>
        <dbReference type="ChEBI" id="CHEBI:456215"/>
    </ligand>
</feature>
<protein>
    <recommendedName>
        <fullName evidence="8 10">Adenylate kinase</fullName>
        <shortName evidence="8">AK</shortName>
        <ecNumber evidence="8 10">2.7.4.3</ecNumber>
    </recommendedName>
    <alternativeName>
        <fullName evidence="8">ATP-AMP transphosphorylase</fullName>
    </alternativeName>
    <alternativeName>
        <fullName evidence="8">ATP:AMP phosphotransferase</fullName>
    </alternativeName>
    <alternativeName>
        <fullName evidence="8">Adenylate monophosphate kinase</fullName>
    </alternativeName>
</protein>
<evidence type="ECO:0000256" key="1">
    <source>
        <dbReference type="ARBA" id="ARBA00022679"/>
    </source>
</evidence>
<dbReference type="SUPFAM" id="SSF52540">
    <property type="entry name" value="P-loop containing nucleoside triphosphate hydrolases"/>
    <property type="match status" value="1"/>
</dbReference>
<keyword evidence="7 8" id="KW-0067">ATP-binding</keyword>
<keyword evidence="3 8" id="KW-0545">Nucleotide biosynthesis</keyword>
<dbReference type="NCBIfam" id="NF001381">
    <property type="entry name" value="PRK00279.1-3"/>
    <property type="match status" value="1"/>
</dbReference>
<dbReference type="InterPro" id="IPR000850">
    <property type="entry name" value="Adenylat/UMP-CMP_kin"/>
</dbReference>
<evidence type="ECO:0000256" key="2">
    <source>
        <dbReference type="ARBA" id="ARBA00022723"/>
    </source>
</evidence>
<accession>A0A926IEK5</accession>
<dbReference type="GO" id="GO:0044209">
    <property type="term" value="P:AMP salvage"/>
    <property type="evidence" value="ECO:0007669"/>
    <property type="project" value="UniProtKB-UniRule"/>
</dbReference>
<feature type="binding site" evidence="8">
    <location>
        <position position="153"/>
    </location>
    <ligand>
        <name>Zn(2+)</name>
        <dbReference type="ChEBI" id="CHEBI:29105"/>
        <note>structural</note>
    </ligand>
</feature>
<dbReference type="GO" id="GO:0008270">
    <property type="term" value="F:zinc ion binding"/>
    <property type="evidence" value="ECO:0007669"/>
    <property type="project" value="UniProtKB-UniRule"/>
</dbReference>
<dbReference type="GO" id="GO:0005524">
    <property type="term" value="F:ATP binding"/>
    <property type="evidence" value="ECO:0007669"/>
    <property type="project" value="UniProtKB-UniRule"/>
</dbReference>
<keyword evidence="8" id="KW-0963">Cytoplasm</keyword>
<comment type="domain">
    <text evidence="8">Consists of three domains, a large central CORE domain and two small peripheral domains, NMPbind and LID, which undergo movements during catalysis. The LID domain closes over the site of phosphoryl transfer upon ATP binding. Assembling and dissambling the active center during each catalytic cycle provides an effective means to prevent ATP hydrolysis. Some bacteria have evolved a zinc-coordinating structure that stabilizes the LID domain.</text>
</comment>
<dbReference type="RefSeq" id="WP_177670735.1">
    <property type="nucleotide sequence ID" value="NZ_JACRSY010000012.1"/>
</dbReference>
<comment type="subcellular location">
    <subcellularLocation>
        <location evidence="8 10">Cytoplasm</location>
    </subcellularLocation>
</comment>
<evidence type="ECO:0000313" key="13">
    <source>
        <dbReference type="Proteomes" id="UP000655830"/>
    </source>
</evidence>
<feature type="binding site" evidence="8">
    <location>
        <position position="127"/>
    </location>
    <ligand>
        <name>ATP</name>
        <dbReference type="ChEBI" id="CHEBI:30616"/>
    </ligand>
</feature>
<dbReference type="CDD" id="cd01428">
    <property type="entry name" value="ADK"/>
    <property type="match status" value="1"/>
</dbReference>
<dbReference type="NCBIfam" id="NF011100">
    <property type="entry name" value="PRK14527.1"/>
    <property type="match status" value="1"/>
</dbReference>
<dbReference type="InterPro" id="IPR006259">
    <property type="entry name" value="Adenyl_kin_sub"/>
</dbReference>
<dbReference type="PROSITE" id="PS00113">
    <property type="entry name" value="ADENYLATE_KINASE"/>
    <property type="match status" value="1"/>
</dbReference>
<dbReference type="EC" id="2.7.4.3" evidence="8 10"/>
<evidence type="ECO:0000256" key="6">
    <source>
        <dbReference type="ARBA" id="ARBA00022833"/>
    </source>
</evidence>
<evidence type="ECO:0000256" key="5">
    <source>
        <dbReference type="ARBA" id="ARBA00022777"/>
    </source>
</evidence>
<comment type="catalytic activity">
    <reaction evidence="8 10">
        <text>AMP + ATP = 2 ADP</text>
        <dbReference type="Rhea" id="RHEA:12973"/>
        <dbReference type="ChEBI" id="CHEBI:30616"/>
        <dbReference type="ChEBI" id="CHEBI:456215"/>
        <dbReference type="ChEBI" id="CHEBI:456216"/>
        <dbReference type="EC" id="2.7.4.3"/>
    </reaction>
</comment>
<proteinExistence type="inferred from homology"/>
<feature type="binding site" evidence="8">
    <location>
        <position position="199"/>
    </location>
    <ligand>
        <name>ATP</name>
        <dbReference type="ChEBI" id="CHEBI:30616"/>
    </ligand>
</feature>
<feature type="binding site" evidence="8">
    <location>
        <begin position="85"/>
        <end position="88"/>
    </location>
    <ligand>
        <name>AMP</name>
        <dbReference type="ChEBI" id="CHEBI:456215"/>
    </ligand>
</feature>
<dbReference type="InterPro" id="IPR033690">
    <property type="entry name" value="Adenylat_kinase_CS"/>
</dbReference>
<feature type="binding site" evidence="8">
    <location>
        <position position="150"/>
    </location>
    <ligand>
        <name>Zn(2+)</name>
        <dbReference type="ChEBI" id="CHEBI:29105"/>
        <note>structural</note>
    </ligand>
</feature>
<feature type="binding site" evidence="8">
    <location>
        <position position="130"/>
    </location>
    <ligand>
        <name>Zn(2+)</name>
        <dbReference type="ChEBI" id="CHEBI:29105"/>
        <note>structural</note>
    </ligand>
</feature>
<keyword evidence="4 8" id="KW-0547">Nucleotide-binding</keyword>
<comment type="pathway">
    <text evidence="8">Purine metabolism; AMP biosynthesis via salvage pathway; AMP from ADP: step 1/1.</text>
</comment>
<evidence type="ECO:0000256" key="9">
    <source>
        <dbReference type="RuleBase" id="RU003330"/>
    </source>
</evidence>
<feature type="binding site" evidence="8">
    <location>
        <position position="31"/>
    </location>
    <ligand>
        <name>AMP</name>
        <dbReference type="ChEBI" id="CHEBI:456215"/>
    </ligand>
</feature>
<keyword evidence="1 8" id="KW-0808">Transferase</keyword>
<evidence type="ECO:0000256" key="7">
    <source>
        <dbReference type="ARBA" id="ARBA00022840"/>
    </source>
</evidence>
<gene>
    <name evidence="8" type="primary">adk</name>
    <name evidence="12" type="ORF">H8718_08920</name>
</gene>
<dbReference type="NCBIfam" id="NF001380">
    <property type="entry name" value="PRK00279.1-2"/>
    <property type="match status" value="1"/>
</dbReference>
<dbReference type="InterPro" id="IPR007862">
    <property type="entry name" value="Adenylate_kinase_lid-dom"/>
</dbReference>
<evidence type="ECO:0000313" key="12">
    <source>
        <dbReference type="EMBL" id="MBC8579651.1"/>
    </source>
</evidence>
<dbReference type="AlphaFoldDB" id="A0A926IEK5"/>
<feature type="binding site" evidence="8">
    <location>
        <position position="160"/>
    </location>
    <ligand>
        <name>AMP</name>
        <dbReference type="ChEBI" id="CHEBI:456215"/>
    </ligand>
</feature>
<comment type="similarity">
    <text evidence="8 9">Belongs to the adenylate kinase family.</text>
</comment>
<evidence type="ECO:0000256" key="4">
    <source>
        <dbReference type="ARBA" id="ARBA00022741"/>
    </source>
</evidence>
<feature type="binding site" evidence="8">
    <location>
        <position position="133"/>
    </location>
    <ligand>
        <name>Zn(2+)</name>
        <dbReference type="ChEBI" id="CHEBI:29105"/>
        <note>structural</note>
    </ligand>
</feature>
<name>A0A926IEK5_9FIRM</name>
<feature type="region of interest" description="LID" evidence="8">
    <location>
        <begin position="126"/>
        <end position="163"/>
    </location>
</feature>
<dbReference type="PANTHER" id="PTHR23359">
    <property type="entry name" value="NUCLEOTIDE KINASE"/>
    <property type="match status" value="1"/>
</dbReference>
<dbReference type="EMBL" id="JACRSY010000012">
    <property type="protein sequence ID" value="MBC8579651.1"/>
    <property type="molecule type" value="Genomic_DNA"/>
</dbReference>
<dbReference type="Gene3D" id="3.40.50.300">
    <property type="entry name" value="P-loop containing nucleotide triphosphate hydrolases"/>
    <property type="match status" value="1"/>
</dbReference>
<dbReference type="Pfam" id="PF00406">
    <property type="entry name" value="ADK"/>
    <property type="match status" value="1"/>
</dbReference>
<dbReference type="GO" id="GO:0005737">
    <property type="term" value="C:cytoplasm"/>
    <property type="evidence" value="ECO:0007669"/>
    <property type="project" value="UniProtKB-SubCell"/>
</dbReference>
<keyword evidence="13" id="KW-1185">Reference proteome</keyword>
<evidence type="ECO:0000256" key="8">
    <source>
        <dbReference type="HAMAP-Rule" id="MF_00235"/>
    </source>
</evidence>
<organism evidence="12 13">
    <name type="scientific">Zhenhengia yiwuensis</name>
    <dbReference type="NCBI Taxonomy" id="2763666"/>
    <lineage>
        <taxon>Bacteria</taxon>
        <taxon>Bacillati</taxon>
        <taxon>Bacillota</taxon>
        <taxon>Clostridia</taxon>
        <taxon>Lachnospirales</taxon>
        <taxon>Lachnospiraceae</taxon>
        <taxon>Zhenhengia</taxon>
    </lineage>
</organism>
<feature type="binding site" evidence="8">
    <location>
        <begin position="57"/>
        <end position="59"/>
    </location>
    <ligand>
        <name>AMP</name>
        <dbReference type="ChEBI" id="CHEBI:456215"/>
    </ligand>
</feature>
<dbReference type="InterPro" id="IPR027417">
    <property type="entry name" value="P-loop_NTPase"/>
</dbReference>
<feature type="domain" description="Adenylate kinase active site lid" evidence="11">
    <location>
        <begin position="127"/>
        <end position="162"/>
    </location>
</feature>
<sequence>MRLILLGAPGAGKGTQAEMLMKLYNIPTISTGNIFREHISKNTQLGQEAKKYMDEGKLVPDELVIELVKDRIVQEDCDNGMIMDGFPRTIPQAEAFDAMLKEINRPIDAVVDVEVPDEAIIERMAGRTVCPSCGASYHKLFKVETVPGICNECSTHLVQREDDKEDTVKKRLEVYHAQTKPLINHYEAQGKVLVIDGVGTVEEVSARVKKALGVN</sequence>
<feature type="binding site" evidence="8">
    <location>
        <position position="92"/>
    </location>
    <ligand>
        <name>AMP</name>
        <dbReference type="ChEBI" id="CHEBI:456215"/>
    </ligand>
</feature>
<evidence type="ECO:0000256" key="10">
    <source>
        <dbReference type="RuleBase" id="RU003331"/>
    </source>
</evidence>
<comment type="subunit">
    <text evidence="8 10">Monomer.</text>
</comment>
<feature type="binding site" evidence="8">
    <location>
        <begin position="10"/>
        <end position="15"/>
    </location>
    <ligand>
        <name>ATP</name>
        <dbReference type="ChEBI" id="CHEBI:30616"/>
    </ligand>
</feature>
<reference evidence="12" key="1">
    <citation type="submission" date="2020-08" db="EMBL/GenBank/DDBJ databases">
        <title>Genome public.</title>
        <authorList>
            <person name="Liu C."/>
            <person name="Sun Q."/>
        </authorList>
    </citation>
    <scope>NUCLEOTIDE SEQUENCE</scope>
    <source>
        <strain evidence="12">NSJ-12</strain>
    </source>
</reference>
<evidence type="ECO:0000256" key="3">
    <source>
        <dbReference type="ARBA" id="ARBA00022727"/>
    </source>
</evidence>
<dbReference type="PRINTS" id="PR00094">
    <property type="entry name" value="ADENYLTKNASE"/>
</dbReference>
<dbReference type="Proteomes" id="UP000655830">
    <property type="component" value="Unassembled WGS sequence"/>
</dbReference>
<dbReference type="HAMAP" id="MF_00235">
    <property type="entry name" value="Adenylate_kinase_Adk"/>
    <property type="match status" value="1"/>
</dbReference>
<evidence type="ECO:0000259" key="11">
    <source>
        <dbReference type="Pfam" id="PF05191"/>
    </source>
</evidence>
<feature type="binding site" evidence="8">
    <location>
        <position position="36"/>
    </location>
    <ligand>
        <name>AMP</name>
        <dbReference type="ChEBI" id="CHEBI:456215"/>
    </ligand>
</feature>
<dbReference type="Pfam" id="PF05191">
    <property type="entry name" value="ADK_lid"/>
    <property type="match status" value="1"/>
</dbReference>
<comment type="caution">
    <text evidence="12">The sequence shown here is derived from an EMBL/GenBank/DDBJ whole genome shotgun (WGS) entry which is preliminary data.</text>
</comment>
<keyword evidence="2 8" id="KW-0479">Metal-binding</keyword>
<comment type="function">
    <text evidence="8">Catalyzes the reversible transfer of the terminal phosphate group between ATP and AMP. Plays an important role in cellular energy homeostasis and in adenine nucleotide metabolism.</text>
</comment>
<dbReference type="FunFam" id="3.40.50.300:FF:000106">
    <property type="entry name" value="Adenylate kinase mitochondrial"/>
    <property type="match status" value="1"/>
</dbReference>
<feature type="region of interest" description="NMP" evidence="8">
    <location>
        <begin position="30"/>
        <end position="59"/>
    </location>
</feature>
<dbReference type="NCBIfam" id="TIGR01351">
    <property type="entry name" value="adk"/>
    <property type="match status" value="1"/>
</dbReference>
<feature type="binding site" evidence="8">
    <location>
        <begin position="136"/>
        <end position="137"/>
    </location>
    <ligand>
        <name>ATP</name>
        <dbReference type="ChEBI" id="CHEBI:30616"/>
    </ligand>
</feature>
<dbReference type="GO" id="GO:0004017">
    <property type="term" value="F:AMP kinase activity"/>
    <property type="evidence" value="ECO:0007669"/>
    <property type="project" value="UniProtKB-UniRule"/>
</dbReference>
<keyword evidence="5 8" id="KW-0418">Kinase</keyword>
<keyword evidence="6 8" id="KW-0862">Zinc</keyword>